<dbReference type="PANTHER" id="PTHR43522:SF2">
    <property type="entry name" value="TRANSKETOLASE 1-RELATED"/>
    <property type="match status" value="1"/>
</dbReference>
<dbReference type="GO" id="GO:0004802">
    <property type="term" value="F:transketolase activity"/>
    <property type="evidence" value="ECO:0007669"/>
    <property type="project" value="UniProtKB-EC"/>
</dbReference>
<organism evidence="6 7">
    <name type="scientific">Enterovibrio qingdaonensis</name>
    <dbReference type="NCBI Taxonomy" id="2899818"/>
    <lineage>
        <taxon>Bacteria</taxon>
        <taxon>Pseudomonadati</taxon>
        <taxon>Pseudomonadota</taxon>
        <taxon>Gammaproteobacteria</taxon>
        <taxon>Vibrionales</taxon>
        <taxon>Vibrionaceae</taxon>
        <taxon>Enterovibrio</taxon>
    </lineage>
</organism>
<feature type="domain" description="Transketolase N-terminal" evidence="4">
    <location>
        <begin position="2"/>
        <end position="54"/>
    </location>
</feature>
<gene>
    <name evidence="6" type="ORF">LRP49_25170</name>
</gene>
<comment type="caution">
    <text evidence="6">The sequence shown here is derived from an EMBL/GenBank/DDBJ whole genome shotgun (WGS) entry which is preliminary data.</text>
</comment>
<keyword evidence="6" id="KW-0808">Transferase</keyword>
<feature type="non-terminal residue" evidence="6">
    <location>
        <position position="170"/>
    </location>
</feature>
<sequence>HPAFEIPADVYGAWDAKEAGAAKEADWNAKFDAYAAAYPAEAAELKRRLNGDLPAEWEAKASQIIADLQANPANIASRKASQNALEAFGAMLPEFMGGSADLAPSNLTMWSGSKAVTADDASGNYIHYGVREFGMTAIINGIALHGGFVPYGATFLMFMEYARNAMRMAA</sequence>
<evidence type="ECO:0000259" key="5">
    <source>
        <dbReference type="Pfam" id="PF02779"/>
    </source>
</evidence>
<comment type="catalytic activity">
    <reaction evidence="3">
        <text>D-sedoheptulose 7-phosphate + D-glyceraldehyde 3-phosphate = aldehydo-D-ribose 5-phosphate + D-xylulose 5-phosphate</text>
        <dbReference type="Rhea" id="RHEA:10508"/>
        <dbReference type="ChEBI" id="CHEBI:57483"/>
        <dbReference type="ChEBI" id="CHEBI:57737"/>
        <dbReference type="ChEBI" id="CHEBI:58273"/>
        <dbReference type="ChEBI" id="CHEBI:59776"/>
        <dbReference type="EC" id="2.2.1.1"/>
    </reaction>
</comment>
<accession>A0ABT5QU09</accession>
<evidence type="ECO:0000256" key="3">
    <source>
        <dbReference type="ARBA" id="ARBA00049473"/>
    </source>
</evidence>
<evidence type="ECO:0000256" key="1">
    <source>
        <dbReference type="ARBA" id="ARBA00001913"/>
    </source>
</evidence>
<dbReference type="Pfam" id="PF00456">
    <property type="entry name" value="Transketolase_N"/>
    <property type="match status" value="1"/>
</dbReference>
<dbReference type="Proteomes" id="UP001149821">
    <property type="component" value="Unassembled WGS sequence"/>
</dbReference>
<dbReference type="Gene3D" id="3.40.50.970">
    <property type="match status" value="2"/>
</dbReference>
<comment type="cofactor">
    <cofactor evidence="1">
        <name>Ca(2+)</name>
        <dbReference type="ChEBI" id="CHEBI:29108"/>
    </cofactor>
</comment>
<dbReference type="InterPro" id="IPR005474">
    <property type="entry name" value="Transketolase_N"/>
</dbReference>
<dbReference type="EC" id="2.2.1.1" evidence="6"/>
<reference evidence="6" key="1">
    <citation type="submission" date="2021-12" db="EMBL/GenBank/DDBJ databases">
        <title>Enterovibrio ZSDZ35 sp. nov. and Enterovibrio ZSDZ42 sp. nov., isolated from coastal seawater in Qingdao.</title>
        <authorList>
            <person name="Zhang P."/>
        </authorList>
    </citation>
    <scope>NUCLEOTIDE SEQUENCE</scope>
    <source>
        <strain evidence="6">ZSDZ35</strain>
    </source>
</reference>
<dbReference type="PANTHER" id="PTHR43522">
    <property type="entry name" value="TRANSKETOLASE"/>
    <property type="match status" value="1"/>
</dbReference>
<protein>
    <submittedName>
        <fullName evidence="6">Transketolase</fullName>
        <ecNumber evidence="6">2.2.1.1</ecNumber>
    </submittedName>
</protein>
<dbReference type="InterPro" id="IPR033247">
    <property type="entry name" value="Transketolase_fam"/>
</dbReference>
<evidence type="ECO:0000259" key="4">
    <source>
        <dbReference type="Pfam" id="PF00456"/>
    </source>
</evidence>
<comment type="function">
    <text evidence="2">Catalyzes the transfer of a two-carbon ketol group from a ketose donor to an aldose acceptor, via a covalent intermediate with the cofactor thiamine pyrophosphate.</text>
</comment>
<dbReference type="EMBL" id="JAJUBB010000074">
    <property type="protein sequence ID" value="MDD1784468.1"/>
    <property type="molecule type" value="Genomic_DNA"/>
</dbReference>
<feature type="domain" description="Transketolase-like pyrimidine-binding" evidence="5">
    <location>
        <begin position="75"/>
        <end position="169"/>
    </location>
</feature>
<dbReference type="Pfam" id="PF02779">
    <property type="entry name" value="Transket_pyr"/>
    <property type="match status" value="1"/>
</dbReference>
<dbReference type="SUPFAM" id="SSF52518">
    <property type="entry name" value="Thiamin diphosphate-binding fold (THDP-binding)"/>
    <property type="match status" value="1"/>
</dbReference>
<evidence type="ECO:0000313" key="6">
    <source>
        <dbReference type="EMBL" id="MDD1784468.1"/>
    </source>
</evidence>
<feature type="non-terminal residue" evidence="6">
    <location>
        <position position="1"/>
    </location>
</feature>
<proteinExistence type="predicted"/>
<evidence type="ECO:0000313" key="7">
    <source>
        <dbReference type="Proteomes" id="UP001149821"/>
    </source>
</evidence>
<dbReference type="InterPro" id="IPR029061">
    <property type="entry name" value="THDP-binding"/>
</dbReference>
<name>A0ABT5QU09_9GAMM</name>
<evidence type="ECO:0000256" key="2">
    <source>
        <dbReference type="ARBA" id="ARBA00002931"/>
    </source>
</evidence>
<dbReference type="InterPro" id="IPR005475">
    <property type="entry name" value="Transketolase-like_Pyr-bd"/>
</dbReference>
<keyword evidence="7" id="KW-1185">Reference proteome</keyword>